<keyword evidence="3" id="KW-0808">Transferase</keyword>
<evidence type="ECO:0000313" key="11">
    <source>
        <dbReference type="EMBL" id="SVA19687.1"/>
    </source>
</evidence>
<dbReference type="InterPro" id="IPR046885">
    <property type="entry name" value="MnmA-like_C"/>
</dbReference>
<evidence type="ECO:0000256" key="6">
    <source>
        <dbReference type="ARBA" id="ARBA00022840"/>
    </source>
</evidence>
<sequence>AQPGIIVTSSGTKVGDHDGLMYYTLGQRKGLGIGGGHSDGEGAWYVLDKDLENNELIVGQGHDHDGLYQKCLTASDLHWISGEAPNSENLKAKIRYRAQDATCRITELNNTDISVEFEEPRFAIAPGQSVVFYSENICLGGAIIDKAFN</sequence>
<dbReference type="GO" id="GO:0000049">
    <property type="term" value="F:tRNA binding"/>
    <property type="evidence" value="ECO:0007669"/>
    <property type="project" value="UniProtKB-KW"/>
</dbReference>
<organism evidence="11">
    <name type="scientific">marine metagenome</name>
    <dbReference type="NCBI Taxonomy" id="408172"/>
    <lineage>
        <taxon>unclassified sequences</taxon>
        <taxon>metagenomes</taxon>
        <taxon>ecological metagenomes</taxon>
    </lineage>
</organism>
<proteinExistence type="predicted"/>
<dbReference type="PANTHER" id="PTHR11933">
    <property type="entry name" value="TRNA 5-METHYLAMINOMETHYL-2-THIOURIDYLATE -METHYLTRANSFERASE"/>
    <property type="match status" value="1"/>
</dbReference>
<evidence type="ECO:0008006" key="12">
    <source>
        <dbReference type="Google" id="ProtNLM"/>
    </source>
</evidence>
<evidence type="ECO:0000259" key="10">
    <source>
        <dbReference type="Pfam" id="PF20259"/>
    </source>
</evidence>
<dbReference type="EMBL" id="UINC01005189">
    <property type="protein sequence ID" value="SVA19687.1"/>
    <property type="molecule type" value="Genomic_DNA"/>
</dbReference>
<feature type="domain" description="tRNA-specific 2-thiouridylase MnmA-like central" evidence="10">
    <location>
        <begin position="2"/>
        <end position="60"/>
    </location>
</feature>
<evidence type="ECO:0000259" key="9">
    <source>
        <dbReference type="Pfam" id="PF20258"/>
    </source>
</evidence>
<keyword evidence="5" id="KW-0547">Nucleotide-binding</keyword>
<evidence type="ECO:0000256" key="8">
    <source>
        <dbReference type="ARBA" id="ARBA00023157"/>
    </source>
</evidence>
<dbReference type="Pfam" id="PF20259">
    <property type="entry name" value="tRNA_Me_trans_M"/>
    <property type="match status" value="1"/>
</dbReference>
<feature type="domain" description="tRNA-specific 2-thiouridylase MnmA-like C-terminal" evidence="9">
    <location>
        <begin position="70"/>
        <end position="144"/>
    </location>
</feature>
<evidence type="ECO:0000256" key="7">
    <source>
        <dbReference type="ARBA" id="ARBA00022884"/>
    </source>
</evidence>
<feature type="non-terminal residue" evidence="11">
    <location>
        <position position="1"/>
    </location>
</feature>
<dbReference type="GO" id="GO:0005524">
    <property type="term" value="F:ATP binding"/>
    <property type="evidence" value="ECO:0007669"/>
    <property type="project" value="UniProtKB-KW"/>
</dbReference>
<dbReference type="FunFam" id="2.40.30.10:FF:000023">
    <property type="entry name" value="tRNA-specific 2-thiouridylase MnmA"/>
    <property type="match status" value="1"/>
</dbReference>
<reference evidence="11" key="1">
    <citation type="submission" date="2018-05" db="EMBL/GenBank/DDBJ databases">
        <authorList>
            <person name="Lanie J.A."/>
            <person name="Ng W.-L."/>
            <person name="Kazmierczak K.M."/>
            <person name="Andrzejewski T.M."/>
            <person name="Davidsen T.M."/>
            <person name="Wayne K.J."/>
            <person name="Tettelin H."/>
            <person name="Glass J.I."/>
            <person name="Rusch D."/>
            <person name="Podicherti R."/>
            <person name="Tsui H.-C.T."/>
            <person name="Winkler M.E."/>
        </authorList>
    </citation>
    <scope>NUCLEOTIDE SEQUENCE</scope>
</reference>
<dbReference type="InterPro" id="IPR046884">
    <property type="entry name" value="MnmA-like_central"/>
</dbReference>
<dbReference type="Pfam" id="PF20258">
    <property type="entry name" value="tRNA_Me_trans_C"/>
    <property type="match status" value="1"/>
</dbReference>
<keyword evidence="2" id="KW-0820">tRNA-binding</keyword>
<keyword evidence="1" id="KW-0963">Cytoplasm</keyword>
<evidence type="ECO:0000256" key="2">
    <source>
        <dbReference type="ARBA" id="ARBA00022555"/>
    </source>
</evidence>
<evidence type="ECO:0000256" key="1">
    <source>
        <dbReference type="ARBA" id="ARBA00022490"/>
    </source>
</evidence>
<evidence type="ECO:0000256" key="4">
    <source>
        <dbReference type="ARBA" id="ARBA00022694"/>
    </source>
</evidence>
<dbReference type="InterPro" id="IPR023382">
    <property type="entry name" value="MnmA-like_central_sf"/>
</dbReference>
<evidence type="ECO:0000256" key="5">
    <source>
        <dbReference type="ARBA" id="ARBA00022741"/>
    </source>
</evidence>
<keyword evidence="4" id="KW-0819">tRNA processing</keyword>
<dbReference type="GO" id="GO:0016783">
    <property type="term" value="F:sulfurtransferase activity"/>
    <property type="evidence" value="ECO:0007669"/>
    <property type="project" value="InterPro"/>
</dbReference>
<dbReference type="AlphaFoldDB" id="A0A381TXI1"/>
<dbReference type="GO" id="GO:0002143">
    <property type="term" value="P:tRNA wobble position uridine thiolation"/>
    <property type="evidence" value="ECO:0007669"/>
    <property type="project" value="TreeGrafter"/>
</dbReference>
<protein>
    <recommendedName>
        <fullName evidence="12">tRNA-specific 2-thiouridylase MnmA</fullName>
    </recommendedName>
</protein>
<name>A0A381TXI1_9ZZZZ</name>
<evidence type="ECO:0000256" key="3">
    <source>
        <dbReference type="ARBA" id="ARBA00022679"/>
    </source>
</evidence>
<dbReference type="PANTHER" id="PTHR11933:SF5">
    <property type="entry name" value="MITOCHONDRIAL TRNA-SPECIFIC 2-THIOURIDYLASE 1"/>
    <property type="match status" value="1"/>
</dbReference>
<accession>A0A381TXI1</accession>
<dbReference type="Gene3D" id="2.40.30.10">
    <property type="entry name" value="Translation factors"/>
    <property type="match status" value="1"/>
</dbReference>
<dbReference type="Gene3D" id="2.30.30.280">
    <property type="entry name" value="Adenine nucleotide alpha hydrolases-like domains"/>
    <property type="match status" value="1"/>
</dbReference>
<gene>
    <name evidence="11" type="ORF">METZ01_LOCUS72541</name>
</gene>
<keyword evidence="6" id="KW-0067">ATP-binding</keyword>
<keyword evidence="8" id="KW-1015">Disulfide bond</keyword>
<keyword evidence="7" id="KW-0694">RNA-binding</keyword>
<dbReference type="FunFam" id="2.30.30.280:FF:000001">
    <property type="entry name" value="tRNA-specific 2-thiouridylase MnmA"/>
    <property type="match status" value="1"/>
</dbReference>